<sequence>MEGMWGRVKEVRVWMRERGVRRRAGCSWIEVGEGVEVFFSGVPSSARAIEVDFMLGVLEKIMRGDDDDEEII</sequence>
<evidence type="ECO:0000313" key="1">
    <source>
        <dbReference type="EMBL" id="KAK1284751.1"/>
    </source>
</evidence>
<organism evidence="1 2">
    <name type="scientific">Acorus calamus</name>
    <name type="common">Sweet flag</name>
    <dbReference type="NCBI Taxonomy" id="4465"/>
    <lineage>
        <taxon>Eukaryota</taxon>
        <taxon>Viridiplantae</taxon>
        <taxon>Streptophyta</taxon>
        <taxon>Embryophyta</taxon>
        <taxon>Tracheophyta</taxon>
        <taxon>Spermatophyta</taxon>
        <taxon>Magnoliopsida</taxon>
        <taxon>Liliopsida</taxon>
        <taxon>Acoraceae</taxon>
        <taxon>Acorus</taxon>
    </lineage>
</organism>
<evidence type="ECO:0000313" key="2">
    <source>
        <dbReference type="Proteomes" id="UP001180020"/>
    </source>
</evidence>
<comment type="caution">
    <text evidence="1">The sequence shown here is derived from an EMBL/GenBank/DDBJ whole genome shotgun (WGS) entry which is preliminary data.</text>
</comment>
<dbReference type="AlphaFoldDB" id="A0AAV9C7G9"/>
<reference evidence="1" key="1">
    <citation type="journal article" date="2023" name="Nat. Commun.">
        <title>Diploid and tetraploid genomes of Acorus and the evolution of monocots.</title>
        <authorList>
            <person name="Ma L."/>
            <person name="Liu K.W."/>
            <person name="Li Z."/>
            <person name="Hsiao Y.Y."/>
            <person name="Qi Y."/>
            <person name="Fu T."/>
            <person name="Tang G.D."/>
            <person name="Zhang D."/>
            <person name="Sun W.H."/>
            <person name="Liu D.K."/>
            <person name="Li Y."/>
            <person name="Chen G.Z."/>
            <person name="Liu X.D."/>
            <person name="Liao X.Y."/>
            <person name="Jiang Y.T."/>
            <person name="Yu X."/>
            <person name="Hao Y."/>
            <person name="Huang J."/>
            <person name="Zhao X.W."/>
            <person name="Ke S."/>
            <person name="Chen Y.Y."/>
            <person name="Wu W.L."/>
            <person name="Hsu J.L."/>
            <person name="Lin Y.F."/>
            <person name="Huang M.D."/>
            <person name="Li C.Y."/>
            <person name="Huang L."/>
            <person name="Wang Z.W."/>
            <person name="Zhao X."/>
            <person name="Zhong W.Y."/>
            <person name="Peng D.H."/>
            <person name="Ahmad S."/>
            <person name="Lan S."/>
            <person name="Zhang J.S."/>
            <person name="Tsai W.C."/>
            <person name="Van de Peer Y."/>
            <person name="Liu Z.J."/>
        </authorList>
    </citation>
    <scope>NUCLEOTIDE SEQUENCE</scope>
    <source>
        <strain evidence="1">CP</strain>
    </source>
</reference>
<dbReference type="Proteomes" id="UP001180020">
    <property type="component" value="Unassembled WGS sequence"/>
</dbReference>
<proteinExistence type="predicted"/>
<dbReference type="EMBL" id="JAUJYO010000021">
    <property type="protein sequence ID" value="KAK1284751.1"/>
    <property type="molecule type" value="Genomic_DNA"/>
</dbReference>
<reference evidence="1" key="2">
    <citation type="submission" date="2023-06" db="EMBL/GenBank/DDBJ databases">
        <authorList>
            <person name="Ma L."/>
            <person name="Liu K.-W."/>
            <person name="Li Z."/>
            <person name="Hsiao Y.-Y."/>
            <person name="Qi Y."/>
            <person name="Fu T."/>
            <person name="Tang G."/>
            <person name="Zhang D."/>
            <person name="Sun W.-H."/>
            <person name="Liu D.-K."/>
            <person name="Li Y."/>
            <person name="Chen G.-Z."/>
            <person name="Liu X.-D."/>
            <person name="Liao X.-Y."/>
            <person name="Jiang Y.-T."/>
            <person name="Yu X."/>
            <person name="Hao Y."/>
            <person name="Huang J."/>
            <person name="Zhao X.-W."/>
            <person name="Ke S."/>
            <person name="Chen Y.-Y."/>
            <person name="Wu W.-L."/>
            <person name="Hsu J.-L."/>
            <person name="Lin Y.-F."/>
            <person name="Huang M.-D."/>
            <person name="Li C.-Y."/>
            <person name="Huang L."/>
            <person name="Wang Z.-W."/>
            <person name="Zhao X."/>
            <person name="Zhong W.-Y."/>
            <person name="Peng D.-H."/>
            <person name="Ahmad S."/>
            <person name="Lan S."/>
            <person name="Zhang J.-S."/>
            <person name="Tsai W.-C."/>
            <person name="Van De Peer Y."/>
            <person name="Liu Z.-J."/>
        </authorList>
    </citation>
    <scope>NUCLEOTIDE SEQUENCE</scope>
    <source>
        <strain evidence="1">CP</strain>
        <tissue evidence="1">Leaves</tissue>
    </source>
</reference>
<name>A0AAV9C7G9_ACOCL</name>
<protein>
    <submittedName>
        <fullName evidence="1">Pentatricopeptide repeat-containing protein</fullName>
    </submittedName>
</protein>
<gene>
    <name evidence="1" type="primary">PCMP-H44</name>
    <name evidence="1" type="ORF">QJS10_CPB21g01633</name>
</gene>
<accession>A0AAV9C7G9</accession>
<keyword evidence="2" id="KW-1185">Reference proteome</keyword>